<evidence type="ECO:0000256" key="3">
    <source>
        <dbReference type="ARBA" id="ARBA00022452"/>
    </source>
</evidence>
<evidence type="ECO:0000259" key="12">
    <source>
        <dbReference type="Pfam" id="PF07715"/>
    </source>
</evidence>
<keyword evidence="2 11" id="KW-0813">Transport</keyword>
<feature type="domain" description="TonB-dependent receptor plug" evidence="12">
    <location>
        <begin position="49"/>
        <end position="145"/>
    </location>
</feature>
<keyword evidence="14" id="KW-1185">Reference proteome</keyword>
<sequence length="802" mass="87956">MGSAFALQGGAFAQEEEPEVFTDTIVVEGSLRALPVEDVGSVFGFDKDLVETPRSASTISAEQIERFGITDIYGLVAQAPGTFTNSFFGIGGALDIRGTPGEVYFRGVRRLDNPGNYPTPIGASDRIDIVRGPASVIYGPSKTGGYMNFVPKTARVAGGELMTVPEGEITYTGGSWNKSVLSAALTGPGNILGEEFGYHLYAEVEDSGSYYRNMFTEQTILQGAFDKYMSDNLRVEFGFMYHDFYGQQNGGWNRLTQELVDNGTYVTGTAQAVDQNGDGELGRREFDAAGVFNPFGNFVCDPSDVASFGVGPEGMTDACLMNSLPGLALTDVGETTLDRRNVLTGEDDFLENKTLTFYFDSIYENDDGFELISQLFFEGYENENENDYGFSQFHDSWVMEGKLIVKKAFENDLGVFTTQISPSIRYTDFLHGDDFDYEFFHRADLSSPNPYTAQSDRLLSTEGDENYSTYVEGDYINYGLAGLFDLDFEMGLNVILGVRYDYIDAESFNHTARLDPAIIGSDYLPSASDEDDGVSWTASLSYDLPGGVVPYVTASEQSTVVAGQGAEITVDNLAAGTWFSASELLEFGIKGSFFDDRLYTALSVYEQERVDFNAQSITVNQSVKTEGLEAEFRWAATDNLLITGAYTKTEVVNLTGLEEGTLFSFFGAEDLVNVSDPSLFYGAQPIGLLTIPDEDAARRAGIPENIYSLTATYAFDNGLSLSGSVVDVEEVFSGQSQAVELPAYTLVDASASYEYENWLFQATVKNLTDEEYFRANFTELFGSTIVLPEMPRSFQASVVYKF</sequence>
<keyword evidence="9 11" id="KW-0472">Membrane</keyword>
<comment type="subcellular location">
    <subcellularLocation>
        <location evidence="1 11">Cell outer membrane</location>
        <topology evidence="1 11">Multi-pass membrane protein</topology>
    </subcellularLocation>
</comment>
<dbReference type="GO" id="GO:0006826">
    <property type="term" value="P:iron ion transport"/>
    <property type="evidence" value="ECO:0007669"/>
    <property type="project" value="UniProtKB-KW"/>
</dbReference>
<keyword evidence="8" id="KW-0798">TonB box</keyword>
<dbReference type="InterPro" id="IPR036942">
    <property type="entry name" value="Beta-barrel_TonB_sf"/>
</dbReference>
<dbReference type="STRING" id="314260.PB2503_11594"/>
<evidence type="ECO:0000256" key="2">
    <source>
        <dbReference type="ARBA" id="ARBA00022448"/>
    </source>
</evidence>
<dbReference type="AlphaFoldDB" id="E0TCY1"/>
<dbReference type="InterPro" id="IPR012910">
    <property type="entry name" value="Plug_dom"/>
</dbReference>
<keyword evidence="3 11" id="KW-1134">Transmembrane beta strand</keyword>
<evidence type="ECO:0000256" key="10">
    <source>
        <dbReference type="ARBA" id="ARBA00023237"/>
    </source>
</evidence>
<dbReference type="PROSITE" id="PS00018">
    <property type="entry name" value="EF_HAND_1"/>
    <property type="match status" value="1"/>
</dbReference>
<dbReference type="PANTHER" id="PTHR32552">
    <property type="entry name" value="FERRICHROME IRON RECEPTOR-RELATED"/>
    <property type="match status" value="1"/>
</dbReference>
<dbReference type="HOGENOM" id="CLU_350136_0_0_5"/>
<dbReference type="RefSeq" id="WP_013301338.1">
    <property type="nucleotide sequence ID" value="NC_014414.1"/>
</dbReference>
<dbReference type="SUPFAM" id="SSF56935">
    <property type="entry name" value="Porins"/>
    <property type="match status" value="1"/>
</dbReference>
<dbReference type="Gene3D" id="2.40.170.20">
    <property type="entry name" value="TonB-dependent receptor, beta-barrel domain"/>
    <property type="match status" value="1"/>
</dbReference>
<dbReference type="GO" id="GO:0009279">
    <property type="term" value="C:cell outer membrane"/>
    <property type="evidence" value="ECO:0007669"/>
    <property type="project" value="UniProtKB-SubCell"/>
</dbReference>
<comment type="similarity">
    <text evidence="11">Belongs to the TonB-dependent receptor family.</text>
</comment>
<dbReference type="InterPro" id="IPR018247">
    <property type="entry name" value="EF_Hand_1_Ca_BS"/>
</dbReference>
<keyword evidence="13" id="KW-0675">Receptor</keyword>
<dbReference type="EMBL" id="CP002156">
    <property type="protein sequence ID" value="ADM10364.1"/>
    <property type="molecule type" value="Genomic_DNA"/>
</dbReference>
<dbReference type="KEGG" id="pbr:PB2503_11594"/>
<reference evidence="14" key="1">
    <citation type="submission" date="2010-08" db="EMBL/GenBank/DDBJ databases">
        <title>Genome sequence of Parvularcula bermudensis HTCC2503.</title>
        <authorList>
            <person name="Kang D.-M."/>
            <person name="Oh H.-M."/>
            <person name="Cho J.-C."/>
        </authorList>
    </citation>
    <scope>NUCLEOTIDE SEQUENCE [LARGE SCALE GENOMIC DNA]</scope>
    <source>
        <strain evidence="14">ATCC BAA-594 / HTCC2503 / KCTC 12087</strain>
    </source>
</reference>
<evidence type="ECO:0000313" key="14">
    <source>
        <dbReference type="Proteomes" id="UP000001302"/>
    </source>
</evidence>
<gene>
    <name evidence="13" type="ordered locus">PB2503_11594</name>
</gene>
<proteinExistence type="inferred from homology"/>
<dbReference type="PANTHER" id="PTHR32552:SF81">
    <property type="entry name" value="TONB-DEPENDENT OUTER MEMBRANE RECEPTOR"/>
    <property type="match status" value="1"/>
</dbReference>
<dbReference type="OrthoDB" id="9760333at2"/>
<evidence type="ECO:0000256" key="11">
    <source>
        <dbReference type="PROSITE-ProRule" id="PRU01360"/>
    </source>
</evidence>
<protein>
    <submittedName>
        <fullName evidence="13">TonB-dependent receptor</fullName>
    </submittedName>
</protein>
<evidence type="ECO:0000313" key="13">
    <source>
        <dbReference type="EMBL" id="ADM10364.1"/>
    </source>
</evidence>
<dbReference type="Pfam" id="PF07715">
    <property type="entry name" value="Plug"/>
    <property type="match status" value="1"/>
</dbReference>
<keyword evidence="4" id="KW-0410">Iron transport</keyword>
<keyword evidence="7" id="KW-0406">Ion transport</keyword>
<dbReference type="Proteomes" id="UP000001302">
    <property type="component" value="Chromosome"/>
</dbReference>
<organism evidence="13 14">
    <name type="scientific">Parvularcula bermudensis (strain ATCC BAA-594 / HTCC2503 / KCTC 12087)</name>
    <dbReference type="NCBI Taxonomy" id="314260"/>
    <lineage>
        <taxon>Bacteria</taxon>
        <taxon>Pseudomonadati</taxon>
        <taxon>Pseudomonadota</taxon>
        <taxon>Alphaproteobacteria</taxon>
        <taxon>Parvularculales</taxon>
        <taxon>Parvularculaceae</taxon>
        <taxon>Parvularcula</taxon>
    </lineage>
</organism>
<dbReference type="InterPro" id="IPR037066">
    <property type="entry name" value="Plug_dom_sf"/>
</dbReference>
<keyword evidence="6" id="KW-0408">Iron</keyword>
<dbReference type="eggNOG" id="COG4773">
    <property type="taxonomic scope" value="Bacteria"/>
</dbReference>
<dbReference type="PROSITE" id="PS52016">
    <property type="entry name" value="TONB_DEPENDENT_REC_3"/>
    <property type="match status" value="1"/>
</dbReference>
<evidence type="ECO:0000256" key="6">
    <source>
        <dbReference type="ARBA" id="ARBA00023004"/>
    </source>
</evidence>
<evidence type="ECO:0000256" key="7">
    <source>
        <dbReference type="ARBA" id="ARBA00023065"/>
    </source>
</evidence>
<evidence type="ECO:0000256" key="4">
    <source>
        <dbReference type="ARBA" id="ARBA00022496"/>
    </source>
</evidence>
<keyword evidence="5 11" id="KW-0812">Transmembrane</keyword>
<evidence type="ECO:0000256" key="1">
    <source>
        <dbReference type="ARBA" id="ARBA00004571"/>
    </source>
</evidence>
<dbReference type="InterPro" id="IPR039426">
    <property type="entry name" value="TonB-dep_rcpt-like"/>
</dbReference>
<name>E0TCY1_PARBH</name>
<accession>E0TCY1</accession>
<evidence type="ECO:0000256" key="9">
    <source>
        <dbReference type="ARBA" id="ARBA00023136"/>
    </source>
</evidence>
<reference evidence="13 14" key="2">
    <citation type="journal article" date="2011" name="J. Bacteriol.">
        <title>Complete genome sequence of strain HTCC2503T of Parvularcula bermudensis, the type species of the order "Parvularculales" in the class Alphaproteobacteria.</title>
        <authorList>
            <person name="Oh H.M."/>
            <person name="Kang I."/>
            <person name="Vergin K.L."/>
            <person name="Kang D."/>
            <person name="Rhee K.H."/>
            <person name="Giovannoni S.J."/>
            <person name="Cho J.C."/>
        </authorList>
    </citation>
    <scope>NUCLEOTIDE SEQUENCE [LARGE SCALE GENOMIC DNA]</scope>
    <source>
        <strain evidence="14">ATCC BAA-594 / HTCC2503 / KCTC 12087</strain>
    </source>
</reference>
<keyword evidence="10 11" id="KW-0998">Cell outer membrane</keyword>
<evidence type="ECO:0000256" key="8">
    <source>
        <dbReference type="ARBA" id="ARBA00023077"/>
    </source>
</evidence>
<dbReference type="Gene3D" id="2.170.130.10">
    <property type="entry name" value="TonB-dependent receptor, plug domain"/>
    <property type="match status" value="1"/>
</dbReference>
<evidence type="ECO:0000256" key="5">
    <source>
        <dbReference type="ARBA" id="ARBA00022692"/>
    </source>
</evidence>